<feature type="domain" description="Sushi" evidence="11">
    <location>
        <begin position="1"/>
        <end position="53"/>
    </location>
</feature>
<evidence type="ECO:0000313" key="12">
    <source>
        <dbReference type="Ensembl" id="ENSLACP00000013378.1"/>
    </source>
</evidence>
<dbReference type="InParanoid" id="H3AUQ7"/>
<evidence type="ECO:0000259" key="11">
    <source>
        <dbReference type="PROSITE" id="PS50923"/>
    </source>
</evidence>
<organism evidence="12 13">
    <name type="scientific">Latimeria chalumnae</name>
    <name type="common">Coelacanth</name>
    <dbReference type="NCBI Taxonomy" id="7897"/>
    <lineage>
        <taxon>Eukaryota</taxon>
        <taxon>Metazoa</taxon>
        <taxon>Chordata</taxon>
        <taxon>Craniata</taxon>
        <taxon>Vertebrata</taxon>
        <taxon>Euteleostomi</taxon>
        <taxon>Coelacanthiformes</taxon>
        <taxon>Coelacanthidae</taxon>
        <taxon>Latimeria</taxon>
    </lineage>
</organism>
<dbReference type="InterPro" id="IPR000152">
    <property type="entry name" value="EGF-type_Asp/Asn_hydroxyl_site"/>
</dbReference>
<evidence type="ECO:0000256" key="1">
    <source>
        <dbReference type="ARBA" id="ARBA00004613"/>
    </source>
</evidence>
<dbReference type="EMBL" id="AFYH01088285">
    <property type="status" value="NOT_ANNOTATED_CDS"/>
    <property type="molecule type" value="Genomic_DNA"/>
</dbReference>
<dbReference type="Pfam" id="PF00084">
    <property type="entry name" value="Sushi"/>
    <property type="match status" value="3"/>
</dbReference>
<evidence type="ECO:0000256" key="3">
    <source>
        <dbReference type="ARBA" id="ARBA00022536"/>
    </source>
</evidence>
<dbReference type="InterPro" id="IPR000742">
    <property type="entry name" value="EGF"/>
</dbReference>
<dbReference type="PANTHER" id="PTHR24040">
    <property type="entry name" value="LAMININ G-LIKE DOMAIN-CONTAINING PROTEIN"/>
    <property type="match status" value="1"/>
</dbReference>
<comment type="caution">
    <text evidence="9">Lacks conserved residue(s) required for the propagation of feature annotation.</text>
</comment>
<keyword evidence="2" id="KW-0964">Secreted</keyword>
<dbReference type="InterPro" id="IPR009030">
    <property type="entry name" value="Growth_fac_rcpt_cys_sf"/>
</dbReference>
<accession>H3AUQ7</accession>
<dbReference type="CDD" id="cd00033">
    <property type="entry name" value="CCP"/>
    <property type="match status" value="3"/>
</dbReference>
<dbReference type="InterPro" id="IPR001881">
    <property type="entry name" value="EGF-like_Ca-bd_dom"/>
</dbReference>
<dbReference type="SMART" id="SM00181">
    <property type="entry name" value="EGF"/>
    <property type="match status" value="5"/>
</dbReference>
<dbReference type="Gene3D" id="2.10.25.10">
    <property type="entry name" value="Laminin"/>
    <property type="match status" value="5"/>
</dbReference>
<dbReference type="SUPFAM" id="SSF57196">
    <property type="entry name" value="EGF/Laminin"/>
    <property type="match status" value="2"/>
</dbReference>
<name>H3AUQ7_LATCH</name>
<keyword evidence="9" id="KW-0768">Sushi</keyword>
<keyword evidence="7" id="KW-1015">Disulfide bond</keyword>
<dbReference type="Proteomes" id="UP000008672">
    <property type="component" value="Unassembled WGS sequence"/>
</dbReference>
<dbReference type="SUPFAM" id="SSF57535">
    <property type="entry name" value="Complement control module/SCR domain"/>
    <property type="match status" value="3"/>
</dbReference>
<sequence>CQGLRQLTNGSRFFRYGGIYVTFTCNPGFKLYGYRTSSCVAGRWTRASPLCETGGCSHPGSILHGSSTLNHDGSVVTYLCDKGYKMFGSATLYCNGKKWNSTKPVCKECLFYIILYAASNKLHADKYSIMILQGLLVSHIRLASLTTHESDMMSSGKDAYLQLMRTNFLQNLRGLPSLKKLSENLLRLQYGNTATKDKFRKEILSSELHSSATTKVKANVPEFKAEDAYQHKLWSGRTTSLQLRDQLLNREISNALTDHQKRQSDLTASSIAATSFSTLAPDPTLTAAKVALTTAPSTTPTGTSLISLANTIATSNTSSTEFPVLSVVELPVTRLNHTEAHMPPTKPSQSYGINKSLHTLSPSTSVVPSDDKSRQRQTASEDEGPIELKIALEKAVDVEVSNENQNITDLSLSYFHKVEMSAKTPHVPLGRRPVCSYPPVPAHGTFYFRTMTNPLPQQFKYYIQYSCYPGYTLSHGDIYSFCLYNGTWSGITPVCLEITPCSVNNGGCSQICKPNHLKQAECSCWEGFEQLEDERTCMDKDECAVNNGGCMHHCDNTLGSYRCYCEPGFQLEKDRRSCRADIDECLLPIGMAACLFGCINTLGSFRCHCPEGYRMSARNKHCRDINECLKVDNGQSACEWKCLNLPGSYRCICPRGFRLSNDGYHCADINECNYKNGGCSHTCANSKGGYRCLCPEKYGLSPYSKKKCQPITREITTS</sequence>
<dbReference type="InterPro" id="IPR035976">
    <property type="entry name" value="Sushi/SCR/CCP_sf"/>
</dbReference>
<dbReference type="AlphaFoldDB" id="H3AUQ7"/>
<evidence type="ECO:0000256" key="10">
    <source>
        <dbReference type="SAM" id="MobiDB-lite"/>
    </source>
</evidence>
<proteinExistence type="predicted"/>
<feature type="domain" description="Sushi" evidence="11">
    <location>
        <begin position="433"/>
        <end position="497"/>
    </location>
</feature>
<dbReference type="EMBL" id="AFYH01088283">
    <property type="status" value="NOT_ANNOTATED_CDS"/>
    <property type="molecule type" value="Genomic_DNA"/>
</dbReference>
<dbReference type="InterPro" id="IPR026823">
    <property type="entry name" value="cEGF"/>
</dbReference>
<dbReference type="eggNOG" id="KOG1217">
    <property type="taxonomic scope" value="Eukaryota"/>
</dbReference>
<dbReference type="Pfam" id="PF07645">
    <property type="entry name" value="EGF_CA"/>
    <property type="match status" value="1"/>
</dbReference>
<dbReference type="SMART" id="SM00179">
    <property type="entry name" value="EGF_CA"/>
    <property type="match status" value="4"/>
</dbReference>
<evidence type="ECO:0000313" key="13">
    <source>
        <dbReference type="Proteomes" id="UP000008672"/>
    </source>
</evidence>
<reference evidence="12" key="2">
    <citation type="submission" date="2025-08" db="UniProtKB">
        <authorList>
            <consortium name="Ensembl"/>
        </authorList>
    </citation>
    <scope>IDENTIFICATION</scope>
</reference>
<dbReference type="Gene3D" id="2.10.70.10">
    <property type="entry name" value="Complement Module, domain 1"/>
    <property type="match status" value="3"/>
</dbReference>
<dbReference type="Ensembl" id="ENSLACT00000013474.1">
    <property type="protein sequence ID" value="ENSLACP00000013378.1"/>
    <property type="gene ID" value="ENSLACG00000011778.1"/>
</dbReference>
<dbReference type="Pfam" id="PF12662">
    <property type="entry name" value="cEGF"/>
    <property type="match status" value="1"/>
</dbReference>
<dbReference type="GeneTree" id="ENSGT00940000165409"/>
<dbReference type="GO" id="GO:0005509">
    <property type="term" value="F:calcium ion binding"/>
    <property type="evidence" value="ECO:0007669"/>
    <property type="project" value="InterPro"/>
</dbReference>
<evidence type="ECO:0000256" key="5">
    <source>
        <dbReference type="ARBA" id="ARBA00022737"/>
    </source>
</evidence>
<evidence type="ECO:0000256" key="2">
    <source>
        <dbReference type="ARBA" id="ARBA00022525"/>
    </source>
</evidence>
<evidence type="ECO:0000256" key="4">
    <source>
        <dbReference type="ARBA" id="ARBA00022729"/>
    </source>
</evidence>
<keyword evidence="6" id="KW-0106">Calcium</keyword>
<evidence type="ECO:0000256" key="6">
    <source>
        <dbReference type="ARBA" id="ARBA00022837"/>
    </source>
</evidence>
<dbReference type="OMA" id="SCVSGQW"/>
<dbReference type="FunFam" id="2.10.25.10:FF:000119">
    <property type="entry name" value="vitamin K-dependent protein S"/>
    <property type="match status" value="1"/>
</dbReference>
<dbReference type="CDD" id="cd00054">
    <property type="entry name" value="EGF_CA"/>
    <property type="match status" value="4"/>
</dbReference>
<reference evidence="13" key="1">
    <citation type="submission" date="2011-08" db="EMBL/GenBank/DDBJ databases">
        <title>The draft genome of Latimeria chalumnae.</title>
        <authorList>
            <person name="Di Palma F."/>
            <person name="Alfoldi J."/>
            <person name="Johnson J."/>
            <person name="Berlin A."/>
            <person name="Gnerre S."/>
            <person name="Jaffe D."/>
            <person name="MacCallum I."/>
            <person name="Young S."/>
            <person name="Walker B.J."/>
            <person name="Lander E."/>
            <person name="Lindblad-Toh K."/>
        </authorList>
    </citation>
    <scope>NUCLEOTIDE SEQUENCE [LARGE SCALE GENOMIC DNA]</scope>
    <source>
        <strain evidence="13">Wild caught</strain>
    </source>
</reference>
<dbReference type="PANTHER" id="PTHR24040:SF16">
    <property type="entry name" value="FIBRILLIN-2-LIKE PROTEIN"/>
    <property type="match status" value="1"/>
</dbReference>
<dbReference type="GO" id="GO:0005576">
    <property type="term" value="C:extracellular region"/>
    <property type="evidence" value="ECO:0007669"/>
    <property type="project" value="UniProtKB-SubCell"/>
</dbReference>
<dbReference type="SUPFAM" id="SSF57184">
    <property type="entry name" value="Growth factor receptor domain"/>
    <property type="match status" value="1"/>
</dbReference>
<evidence type="ECO:0000256" key="8">
    <source>
        <dbReference type="ARBA" id="ARBA00023180"/>
    </source>
</evidence>
<feature type="compositionally biased region" description="Polar residues" evidence="10">
    <location>
        <begin position="347"/>
        <end position="367"/>
    </location>
</feature>
<evidence type="ECO:0000256" key="9">
    <source>
        <dbReference type="PROSITE-ProRule" id="PRU00302"/>
    </source>
</evidence>
<keyword evidence="8" id="KW-0325">Glycoprotein</keyword>
<dbReference type="InterPro" id="IPR051145">
    <property type="entry name" value="GAS-SHBG-PROS"/>
</dbReference>
<comment type="subcellular location">
    <subcellularLocation>
        <location evidence="1">Secreted</location>
    </subcellularLocation>
</comment>
<dbReference type="PROSITE" id="PS50923">
    <property type="entry name" value="SUSHI"/>
    <property type="match status" value="3"/>
</dbReference>
<keyword evidence="3" id="KW-0245">EGF-like domain</keyword>
<dbReference type="PROSITE" id="PS01187">
    <property type="entry name" value="EGF_CA"/>
    <property type="match status" value="2"/>
</dbReference>
<dbReference type="FunFam" id="2.10.25.10:FF:000008">
    <property type="entry name" value="Signal peptide, CUB domain, EGF-like 2"/>
    <property type="match status" value="1"/>
</dbReference>
<keyword evidence="13" id="KW-1185">Reference proteome</keyword>
<dbReference type="InterPro" id="IPR000436">
    <property type="entry name" value="Sushi_SCR_CCP_dom"/>
</dbReference>
<feature type="region of interest" description="Disordered" evidence="10">
    <location>
        <begin position="338"/>
        <end position="385"/>
    </location>
</feature>
<protein>
    <submittedName>
        <fullName evidence="12">Si:dkey-163f14.6</fullName>
    </submittedName>
</protein>
<evidence type="ECO:0000256" key="7">
    <source>
        <dbReference type="ARBA" id="ARBA00023157"/>
    </source>
</evidence>
<keyword evidence="4" id="KW-0732">Signal</keyword>
<dbReference type="EMBL" id="AFYH01088284">
    <property type="status" value="NOT_ANNOTATED_CDS"/>
    <property type="molecule type" value="Genomic_DNA"/>
</dbReference>
<dbReference type="PROSITE" id="PS01186">
    <property type="entry name" value="EGF_2"/>
    <property type="match status" value="3"/>
</dbReference>
<dbReference type="SMART" id="SM00032">
    <property type="entry name" value="CCP"/>
    <property type="match status" value="3"/>
</dbReference>
<dbReference type="HOGENOM" id="CLU_385254_0_0_1"/>
<reference evidence="12" key="3">
    <citation type="submission" date="2025-09" db="UniProtKB">
        <authorList>
            <consortium name="Ensembl"/>
        </authorList>
    </citation>
    <scope>IDENTIFICATION</scope>
</reference>
<dbReference type="STRING" id="7897.ENSLACP00000013378"/>
<keyword evidence="5" id="KW-0677">Repeat</keyword>
<dbReference type="eggNOG" id="KOG4297">
    <property type="taxonomic scope" value="Eukaryota"/>
</dbReference>
<dbReference type="PROSITE" id="PS00010">
    <property type="entry name" value="ASX_HYDROXYL"/>
    <property type="match status" value="2"/>
</dbReference>
<dbReference type="InterPro" id="IPR018097">
    <property type="entry name" value="EGF_Ca-bd_CS"/>
</dbReference>
<dbReference type="Pfam" id="PF14670">
    <property type="entry name" value="FXa_inhibition"/>
    <property type="match status" value="2"/>
</dbReference>
<feature type="domain" description="Sushi" evidence="11">
    <location>
        <begin position="54"/>
        <end position="108"/>
    </location>
</feature>
<dbReference type="InterPro" id="IPR049883">
    <property type="entry name" value="NOTCH1_EGF-like"/>
</dbReference>